<dbReference type="EMBL" id="JAQPYX010000167">
    <property type="protein sequence ID" value="MDC7151101.1"/>
    <property type="molecule type" value="Genomic_DNA"/>
</dbReference>
<gene>
    <name evidence="1" type="ORF">PQG89_17055</name>
</gene>
<reference evidence="1" key="1">
    <citation type="submission" date="2023-01" db="EMBL/GenBank/DDBJ databases">
        <title>Exploring GABA producing Bacteroides strains toward improving mental health.</title>
        <authorList>
            <person name="Yousuf B."/>
            <person name="Bouhlel N.E."/>
            <person name="Mottawea W."/>
            <person name="Hammami R."/>
        </authorList>
    </citation>
    <scope>NUCLEOTIDE SEQUENCE</scope>
    <source>
        <strain evidence="1">UO.H1047</strain>
    </source>
</reference>
<dbReference type="AlphaFoldDB" id="A0AAW6IBE6"/>
<name>A0AAW6IBE6_9BACT</name>
<accession>A0AAW6IBE6</accession>
<comment type="caution">
    <text evidence="1">The sequence shown here is derived from an EMBL/GenBank/DDBJ whole genome shotgun (WGS) entry which is preliminary data.</text>
</comment>
<protein>
    <submittedName>
        <fullName evidence="1">Uncharacterized protein</fullName>
    </submittedName>
</protein>
<sequence>MYKKFMAMFQIGSRRDNFVGETLNGGENMHLFMLRYNHGKFTAGTGLLPTTRRRFRHLPPGCYC</sequence>
<evidence type="ECO:0000313" key="2">
    <source>
        <dbReference type="Proteomes" id="UP001213646"/>
    </source>
</evidence>
<dbReference type="Proteomes" id="UP001213646">
    <property type="component" value="Unassembled WGS sequence"/>
</dbReference>
<proteinExistence type="predicted"/>
<dbReference type="RefSeq" id="WP_229090795.1">
    <property type="nucleotide sequence ID" value="NZ_CAKWDQ010000107.1"/>
</dbReference>
<evidence type="ECO:0000313" key="1">
    <source>
        <dbReference type="EMBL" id="MDC7151101.1"/>
    </source>
</evidence>
<organism evidence="1 2">
    <name type="scientific">Parabacteroides johnsonii</name>
    <dbReference type="NCBI Taxonomy" id="387661"/>
    <lineage>
        <taxon>Bacteria</taxon>
        <taxon>Pseudomonadati</taxon>
        <taxon>Bacteroidota</taxon>
        <taxon>Bacteroidia</taxon>
        <taxon>Bacteroidales</taxon>
        <taxon>Tannerellaceae</taxon>
        <taxon>Parabacteroides</taxon>
    </lineage>
</organism>